<proteinExistence type="predicted"/>
<keyword evidence="2" id="KW-1185">Reference proteome</keyword>
<name>A0A9P0TDA0_PIEBR</name>
<organism evidence="1 2">
    <name type="scientific">Pieris brassicae</name>
    <name type="common">White butterfly</name>
    <name type="synonym">Large white butterfly</name>
    <dbReference type="NCBI Taxonomy" id="7116"/>
    <lineage>
        <taxon>Eukaryota</taxon>
        <taxon>Metazoa</taxon>
        <taxon>Ecdysozoa</taxon>
        <taxon>Arthropoda</taxon>
        <taxon>Hexapoda</taxon>
        <taxon>Insecta</taxon>
        <taxon>Pterygota</taxon>
        <taxon>Neoptera</taxon>
        <taxon>Endopterygota</taxon>
        <taxon>Lepidoptera</taxon>
        <taxon>Glossata</taxon>
        <taxon>Ditrysia</taxon>
        <taxon>Papilionoidea</taxon>
        <taxon>Pieridae</taxon>
        <taxon>Pierinae</taxon>
        <taxon>Pieris</taxon>
    </lineage>
</organism>
<accession>A0A9P0TDA0</accession>
<dbReference type="EMBL" id="CALOZG010000004">
    <property type="protein sequence ID" value="CAH4023720.1"/>
    <property type="molecule type" value="Genomic_DNA"/>
</dbReference>
<sequence>MPSKPSFECQRNRYQLSLSSITASESQCAPAFIPLNTYSILRDFTGCYLKSPKLVNIQDGVFYYKDIEKVCLFIILTEHKTE</sequence>
<gene>
    <name evidence="1" type="ORF">PIBRA_LOCUS4304</name>
</gene>
<evidence type="ECO:0000313" key="2">
    <source>
        <dbReference type="Proteomes" id="UP001152562"/>
    </source>
</evidence>
<evidence type="ECO:0000313" key="1">
    <source>
        <dbReference type="EMBL" id="CAH4023720.1"/>
    </source>
</evidence>
<comment type="caution">
    <text evidence="1">The sequence shown here is derived from an EMBL/GenBank/DDBJ whole genome shotgun (WGS) entry which is preliminary data.</text>
</comment>
<dbReference type="AlphaFoldDB" id="A0A9P0TDA0"/>
<dbReference type="Proteomes" id="UP001152562">
    <property type="component" value="Unassembled WGS sequence"/>
</dbReference>
<protein>
    <submittedName>
        <fullName evidence="1">Uncharacterized protein</fullName>
    </submittedName>
</protein>
<reference evidence="1" key="1">
    <citation type="submission" date="2022-05" db="EMBL/GenBank/DDBJ databases">
        <authorList>
            <person name="Okamura Y."/>
        </authorList>
    </citation>
    <scope>NUCLEOTIDE SEQUENCE</scope>
</reference>